<dbReference type="AlphaFoldDB" id="A0A5B1LBU9"/>
<keyword evidence="2" id="KW-1185">Reference proteome</keyword>
<reference evidence="1 2" key="1">
    <citation type="submission" date="2019-09" db="EMBL/GenBank/DDBJ databases">
        <title>Nocardioides panacisoli sp. nov., isolated from the soil of a ginseng field.</title>
        <authorList>
            <person name="Cho C."/>
        </authorList>
    </citation>
    <scope>NUCLEOTIDE SEQUENCE [LARGE SCALE GENOMIC DNA]</scope>
    <source>
        <strain evidence="1 2">BN130099</strain>
    </source>
</reference>
<sequence length="120" mass="13220">MEQIELELSGFTLRSRSVGVSHTAAGLSRGLEPGEPVVVNDPTSGLFYAAMVADIDFSLDDTTYRIEIGSRLAPEEAEDWLAPDPLHGEDELTVHDLMKLLGELRQSRRVLQALEDDVAR</sequence>
<evidence type="ECO:0000313" key="2">
    <source>
        <dbReference type="Proteomes" id="UP000325003"/>
    </source>
</evidence>
<dbReference type="RefSeq" id="WP_149729297.1">
    <property type="nucleotide sequence ID" value="NZ_VUJV01000005.1"/>
</dbReference>
<accession>A0A5B1LBU9</accession>
<comment type="caution">
    <text evidence="1">The sequence shown here is derived from an EMBL/GenBank/DDBJ whole genome shotgun (WGS) entry which is preliminary data.</text>
</comment>
<evidence type="ECO:0000313" key="1">
    <source>
        <dbReference type="EMBL" id="KAA1417728.1"/>
    </source>
</evidence>
<reference evidence="1 2" key="2">
    <citation type="submission" date="2019-09" db="EMBL/GenBank/DDBJ databases">
        <authorList>
            <person name="Jin C."/>
        </authorList>
    </citation>
    <scope>NUCLEOTIDE SEQUENCE [LARGE SCALE GENOMIC DNA]</scope>
    <source>
        <strain evidence="1 2">BN130099</strain>
    </source>
</reference>
<dbReference type="EMBL" id="VUJV01000005">
    <property type="protein sequence ID" value="KAA1417728.1"/>
    <property type="molecule type" value="Genomic_DNA"/>
</dbReference>
<gene>
    <name evidence="1" type="ORF">F0U44_15660</name>
</gene>
<protein>
    <submittedName>
        <fullName evidence="1">Uncharacterized protein</fullName>
    </submittedName>
</protein>
<name>A0A5B1LBU9_9ACTN</name>
<organism evidence="1 2">
    <name type="scientific">Nocardioides humilatus</name>
    <dbReference type="NCBI Taxonomy" id="2607660"/>
    <lineage>
        <taxon>Bacteria</taxon>
        <taxon>Bacillati</taxon>
        <taxon>Actinomycetota</taxon>
        <taxon>Actinomycetes</taxon>
        <taxon>Propionibacteriales</taxon>
        <taxon>Nocardioidaceae</taxon>
        <taxon>Nocardioides</taxon>
    </lineage>
</organism>
<dbReference type="Proteomes" id="UP000325003">
    <property type="component" value="Unassembled WGS sequence"/>
</dbReference>
<proteinExistence type="predicted"/>